<name>A0ACB5PRB4_9BACT</name>
<reference evidence="1 2" key="1">
    <citation type="journal article" date="2019" name="Int. J. Syst. Evol. Microbiol.">
        <title>The Global Catalogue of Microorganisms (GCM) 10K type strain sequencing project: providing services to taxonomists for standard genome sequencing and annotation.</title>
        <authorList>
            <consortium name="The Broad Institute Genomics Platform"/>
            <consortium name="The Broad Institute Genome Sequencing Center for Infectious Disease"/>
            <person name="Wu L."/>
            <person name="Ma J."/>
        </authorList>
    </citation>
    <scope>NUCLEOTIDE SEQUENCE [LARGE SCALE GENOMIC DNA]</scope>
    <source>
        <strain evidence="1 2">CGMCC 1.12720</strain>
    </source>
</reference>
<evidence type="ECO:0000313" key="1">
    <source>
        <dbReference type="EMBL" id="GGF64649.1"/>
    </source>
</evidence>
<keyword evidence="2" id="KW-1185">Reference proteome</keyword>
<dbReference type="Proteomes" id="UP000605392">
    <property type="component" value="Unassembled WGS sequence"/>
</dbReference>
<gene>
    <name evidence="1" type="ORF">GCM10011375_19480</name>
</gene>
<accession>A0ACB5PRB4</accession>
<protein>
    <submittedName>
        <fullName evidence="1">Uncharacterized protein</fullName>
    </submittedName>
</protein>
<dbReference type="EMBL" id="BMFN01000002">
    <property type="protein sequence ID" value="GGF64649.1"/>
    <property type="molecule type" value="Genomic_DNA"/>
</dbReference>
<sequence>MLNVDGHMPGLSILIPVHNRDVTRLVQSLAGQAMDWKGPVEIICLDDGSQEPCRLLNRALIDWPLVTYRELPHNIGRSAVRNRLAASAKQPWLLLLDNNVHLPDSRFLARYAAAIVQTKAPVLVGGTTYEPTSPTDTAAYLRWHYGRCREAFSAAVRQQTAHSQFKLKNVLMRADVFDQVKLDETLTRYGHEDTKFGWRLRAAGIAVQHLDNPVLHDGLEAGETFLLNSRQAVQNLVYMYRREALGADTKLLRVALQLQRLGLGTATRIALAPVEPLLKRQLLGSSPQLRNLDILKLLWALRALK</sequence>
<comment type="caution">
    <text evidence="1">The sequence shown here is derived from an EMBL/GenBank/DDBJ whole genome shotgun (WGS) entry which is preliminary data.</text>
</comment>
<proteinExistence type="predicted"/>
<evidence type="ECO:0000313" key="2">
    <source>
        <dbReference type="Proteomes" id="UP000605392"/>
    </source>
</evidence>
<organism evidence="1 2">
    <name type="scientific">Hymenobacter qilianensis</name>
    <dbReference type="NCBI Taxonomy" id="1385715"/>
    <lineage>
        <taxon>Bacteria</taxon>
        <taxon>Pseudomonadati</taxon>
        <taxon>Bacteroidota</taxon>
        <taxon>Cytophagia</taxon>
        <taxon>Cytophagales</taxon>
        <taxon>Hymenobacteraceae</taxon>
        <taxon>Hymenobacter</taxon>
    </lineage>
</organism>